<evidence type="ECO:0000313" key="9">
    <source>
        <dbReference type="Proteomes" id="UP000316612"/>
    </source>
</evidence>
<evidence type="ECO:0000313" key="8">
    <source>
        <dbReference type="EMBL" id="GED05266.1"/>
    </source>
</evidence>
<keyword evidence="9" id="KW-1185">Reference proteome</keyword>
<evidence type="ECO:0000256" key="6">
    <source>
        <dbReference type="SAM" id="Phobius"/>
    </source>
</evidence>
<dbReference type="GO" id="GO:0005886">
    <property type="term" value="C:plasma membrane"/>
    <property type="evidence" value="ECO:0007669"/>
    <property type="project" value="UniProtKB-SubCell"/>
</dbReference>
<evidence type="ECO:0000256" key="1">
    <source>
        <dbReference type="ARBA" id="ARBA00004651"/>
    </source>
</evidence>
<evidence type="ECO:0000256" key="2">
    <source>
        <dbReference type="ARBA" id="ARBA00022475"/>
    </source>
</evidence>
<evidence type="ECO:0000256" key="4">
    <source>
        <dbReference type="ARBA" id="ARBA00022989"/>
    </source>
</evidence>
<dbReference type="AlphaFoldDB" id="A0A4Y4DJV6"/>
<evidence type="ECO:0000259" key="7">
    <source>
        <dbReference type="Pfam" id="PF13396"/>
    </source>
</evidence>
<dbReference type="Pfam" id="PF13396">
    <property type="entry name" value="PLDc_N"/>
    <property type="match status" value="1"/>
</dbReference>
<protein>
    <recommendedName>
        <fullName evidence="7">Cardiolipin synthase N-terminal domain-containing protein</fullName>
    </recommendedName>
</protein>
<dbReference type="EMBL" id="BJNY01000004">
    <property type="protein sequence ID" value="GED05266.1"/>
    <property type="molecule type" value="Genomic_DNA"/>
</dbReference>
<name>A0A4Y4DJV6_GLUUR</name>
<accession>A0A4Y4DJV6</accession>
<keyword evidence="4 6" id="KW-1133">Transmembrane helix</keyword>
<comment type="caution">
    <text evidence="8">The sequence shown here is derived from an EMBL/GenBank/DDBJ whole genome shotgun (WGS) entry which is preliminary data.</text>
</comment>
<feature type="transmembrane region" description="Helical" evidence="6">
    <location>
        <begin position="52"/>
        <end position="70"/>
    </location>
</feature>
<dbReference type="OrthoDB" id="5125307at2"/>
<evidence type="ECO:0000256" key="5">
    <source>
        <dbReference type="ARBA" id="ARBA00023136"/>
    </source>
</evidence>
<evidence type="ECO:0000256" key="3">
    <source>
        <dbReference type="ARBA" id="ARBA00022692"/>
    </source>
</evidence>
<gene>
    <name evidence="8" type="ORF">AUR04nite_07980</name>
</gene>
<organism evidence="8 9">
    <name type="scientific">Glutamicibacter uratoxydans</name>
    <name type="common">Arthrobacter uratoxydans</name>
    <dbReference type="NCBI Taxonomy" id="43667"/>
    <lineage>
        <taxon>Bacteria</taxon>
        <taxon>Bacillati</taxon>
        <taxon>Actinomycetota</taxon>
        <taxon>Actinomycetes</taxon>
        <taxon>Micrococcales</taxon>
        <taxon>Micrococcaceae</taxon>
        <taxon>Glutamicibacter</taxon>
    </lineage>
</organism>
<comment type="subcellular location">
    <subcellularLocation>
        <location evidence="1">Cell membrane</location>
        <topology evidence="1">Multi-pass membrane protein</topology>
    </subcellularLocation>
</comment>
<feature type="domain" description="Cardiolipin synthase N-terminal" evidence="7">
    <location>
        <begin position="30"/>
        <end position="72"/>
    </location>
</feature>
<keyword evidence="3 6" id="KW-0812">Transmembrane</keyword>
<keyword evidence="5 6" id="KW-0472">Membrane</keyword>
<sequence length="75" mass="8265">MARAKKKKFSELPLLAKVGIITAATAQITLFLTAQVDLLKRSSDQVRGRKAVWAGINFINTFGPLSYLIFGRKKG</sequence>
<dbReference type="InterPro" id="IPR027379">
    <property type="entry name" value="CLS_N"/>
</dbReference>
<dbReference type="Proteomes" id="UP000316612">
    <property type="component" value="Unassembled WGS sequence"/>
</dbReference>
<reference evidence="8 9" key="1">
    <citation type="submission" date="2019-06" db="EMBL/GenBank/DDBJ databases">
        <title>Whole genome shotgun sequence of Glutamicibacter uratoxydans NBRC 15515.</title>
        <authorList>
            <person name="Hosoyama A."/>
            <person name="Uohara A."/>
            <person name="Ohji S."/>
            <person name="Ichikawa N."/>
        </authorList>
    </citation>
    <scope>NUCLEOTIDE SEQUENCE [LARGE SCALE GENOMIC DNA]</scope>
    <source>
        <strain evidence="8 9">NBRC 15515</strain>
    </source>
</reference>
<keyword evidence="2" id="KW-1003">Cell membrane</keyword>
<proteinExistence type="predicted"/>
<feature type="transmembrane region" description="Helical" evidence="6">
    <location>
        <begin position="12"/>
        <end position="32"/>
    </location>
</feature>
<dbReference type="RefSeq" id="WP_141362173.1">
    <property type="nucleotide sequence ID" value="NZ_BAAAJL010000001.1"/>
</dbReference>